<dbReference type="InterPro" id="IPR008979">
    <property type="entry name" value="Galactose-bd-like_sf"/>
</dbReference>
<dbReference type="HOGENOM" id="CLU_003772_0_1_1"/>
<evidence type="ECO:0000313" key="1">
    <source>
        <dbReference type="EMBL" id="KIM97104.1"/>
    </source>
</evidence>
<dbReference type="PANTHER" id="PTHR36848:SF2">
    <property type="entry name" value="SECRETED PROTEIN"/>
    <property type="match status" value="1"/>
</dbReference>
<sequence>MALNSIIQALLPNSASSIGSLIGEFGAPPITARPKVRWWWPHGMVDPAEITTEINQMYAAGFGGAEINDVHPSITIPVDPAGHGWATEPWIDAVSTAYRHAESLGFQLDIALGPSYPASAPSLRPDDEGASTEVVSGRIIVANGSTYSGAIPPPYVAATAGVNNQTLLALQAWRVNASSPVTAVPVVLDSTTLIDLTGNVKNGNITWTPPDDRTWLLLSFHMRGTGQPPEAGPHNDPDGTVLDHFSVAGSKASINYWKEHILSPALMAVLEKVKGSIFEDSLELKYNTLWTPLLPTEFKERNGYSIFSIIPGLTLENQKQAFSFSDAELTRGVLNDYWDTMSALYVENHVNVIKPWAESMNMKLRAQPYGLPTDCMSAMAALSIPEGETLEFKNLGDFRSVAGAANMAGLPLLSTEACAFAGGAYSTTWEEVIRTLNPVFSTGMNHMVLHGFSYITAPQTEWPGFAAFTPYKGGIGYADAWGPREPMWTHATDITGYLGRMQTILQRGVPQHDVAWFSQKGYVGAGYNTPWFSAAGTMEGWSLNIIGPTLLQLPNGKVKNDRLAPDGPGYRILAFEGDDFGGNESVMTLDSATRILEYAQQGLPVLVVGNWSVVHAYGQGEASDSPRITALFSELLKLKNVANVATEADIPNGVAALGLSPDVQYNSSQLINFHKVDGDLDHFLFVASTPTAFAISTKVPTSGVEVDVIIPRRFHNAVPILMDLWTGEMVPLGTYVELSSTHIQVHINLQAYQATMITLAVLPTLDHAISTTANSVYRGTRGLVLCSNTTGTFTTVLSTGRKTETKIGTIPPAQELQKWTLNVQDYQPGMTNTTTRIIKHTVQLEELTVWTNITELLDVSGIGTYSTSFNLHDWPSDAGATLQIPSFLGSFRITVNGKQMPPVDQLSIEFDIGMYLKPGTNTLEIEVATTLLNRLRITEPDVYGIASRQAFGLVGPVVIAPYREEVIAF</sequence>
<keyword evidence="2" id="KW-1185">Reference proteome</keyword>
<dbReference type="Gene3D" id="2.60.120.260">
    <property type="entry name" value="Galactose-binding domain-like"/>
    <property type="match status" value="1"/>
</dbReference>
<gene>
    <name evidence="1" type="ORF">OIDMADRAFT_32137</name>
</gene>
<dbReference type="Pfam" id="PF17132">
    <property type="entry name" value="Glyco_hydro_106"/>
    <property type="match status" value="2"/>
</dbReference>
<organism evidence="1 2">
    <name type="scientific">Oidiodendron maius (strain Zn)</name>
    <dbReference type="NCBI Taxonomy" id="913774"/>
    <lineage>
        <taxon>Eukaryota</taxon>
        <taxon>Fungi</taxon>
        <taxon>Dikarya</taxon>
        <taxon>Ascomycota</taxon>
        <taxon>Pezizomycotina</taxon>
        <taxon>Leotiomycetes</taxon>
        <taxon>Leotiomycetes incertae sedis</taxon>
        <taxon>Myxotrichaceae</taxon>
        <taxon>Oidiodendron</taxon>
    </lineage>
</organism>
<dbReference type="Proteomes" id="UP000054321">
    <property type="component" value="Unassembled WGS sequence"/>
</dbReference>
<dbReference type="InterPro" id="IPR053161">
    <property type="entry name" value="Ulvan_degrading_GH"/>
</dbReference>
<proteinExistence type="predicted"/>
<evidence type="ECO:0008006" key="3">
    <source>
        <dbReference type="Google" id="ProtNLM"/>
    </source>
</evidence>
<protein>
    <recommendedName>
        <fullName evidence="3">Glycoside hydrolase family 2 protein</fullName>
    </recommendedName>
</protein>
<dbReference type="STRING" id="913774.A0A0C3H191"/>
<dbReference type="AlphaFoldDB" id="A0A0C3H191"/>
<reference evidence="2" key="2">
    <citation type="submission" date="2015-01" db="EMBL/GenBank/DDBJ databases">
        <title>Evolutionary Origins and Diversification of the Mycorrhizal Mutualists.</title>
        <authorList>
            <consortium name="DOE Joint Genome Institute"/>
            <consortium name="Mycorrhizal Genomics Consortium"/>
            <person name="Kohler A."/>
            <person name="Kuo A."/>
            <person name="Nagy L.G."/>
            <person name="Floudas D."/>
            <person name="Copeland A."/>
            <person name="Barry K.W."/>
            <person name="Cichocki N."/>
            <person name="Veneault-Fourrey C."/>
            <person name="LaButti K."/>
            <person name="Lindquist E.A."/>
            <person name="Lipzen A."/>
            <person name="Lundell T."/>
            <person name="Morin E."/>
            <person name="Murat C."/>
            <person name="Riley R."/>
            <person name="Ohm R."/>
            <person name="Sun H."/>
            <person name="Tunlid A."/>
            <person name="Henrissat B."/>
            <person name="Grigoriev I.V."/>
            <person name="Hibbett D.S."/>
            <person name="Martin F."/>
        </authorList>
    </citation>
    <scope>NUCLEOTIDE SEQUENCE [LARGE SCALE GENOMIC DNA]</scope>
    <source>
        <strain evidence="2">Zn</strain>
    </source>
</reference>
<dbReference type="InParanoid" id="A0A0C3H191"/>
<dbReference type="OrthoDB" id="2588159at2759"/>
<reference evidence="1 2" key="1">
    <citation type="submission" date="2014-04" db="EMBL/GenBank/DDBJ databases">
        <authorList>
            <consortium name="DOE Joint Genome Institute"/>
            <person name="Kuo A."/>
            <person name="Martino E."/>
            <person name="Perotto S."/>
            <person name="Kohler A."/>
            <person name="Nagy L.G."/>
            <person name="Floudas D."/>
            <person name="Copeland A."/>
            <person name="Barry K.W."/>
            <person name="Cichocki N."/>
            <person name="Veneault-Fourrey C."/>
            <person name="LaButti K."/>
            <person name="Lindquist E.A."/>
            <person name="Lipzen A."/>
            <person name="Lundell T."/>
            <person name="Morin E."/>
            <person name="Murat C."/>
            <person name="Sun H."/>
            <person name="Tunlid A."/>
            <person name="Henrissat B."/>
            <person name="Grigoriev I.V."/>
            <person name="Hibbett D.S."/>
            <person name="Martin F."/>
            <person name="Nordberg H.P."/>
            <person name="Cantor M.N."/>
            <person name="Hua S.X."/>
        </authorList>
    </citation>
    <scope>NUCLEOTIDE SEQUENCE [LARGE SCALE GENOMIC DNA]</scope>
    <source>
        <strain evidence="1 2">Zn</strain>
    </source>
</reference>
<name>A0A0C3H191_OIDMZ</name>
<dbReference type="SUPFAM" id="SSF49785">
    <property type="entry name" value="Galactose-binding domain-like"/>
    <property type="match status" value="1"/>
</dbReference>
<accession>A0A0C3H191</accession>
<dbReference type="EMBL" id="KN832882">
    <property type="protein sequence ID" value="KIM97104.1"/>
    <property type="molecule type" value="Genomic_DNA"/>
</dbReference>
<dbReference type="PANTHER" id="PTHR36848">
    <property type="entry name" value="DNA-BINDING PROTEIN (PUTATIVE SECRETED PROTEIN)-RELATED"/>
    <property type="match status" value="1"/>
</dbReference>
<evidence type="ECO:0000313" key="2">
    <source>
        <dbReference type="Proteomes" id="UP000054321"/>
    </source>
</evidence>